<feature type="transmembrane region" description="Helical" evidence="2">
    <location>
        <begin position="6"/>
        <end position="22"/>
    </location>
</feature>
<keyword evidence="2" id="KW-0472">Membrane</keyword>
<dbReference type="RefSeq" id="WP_111904573.1">
    <property type="nucleotide sequence ID" value="NZ_QLNP01000089.1"/>
</dbReference>
<organism evidence="3 4">
    <name type="scientific">Arthrobacter globiformis</name>
    <dbReference type="NCBI Taxonomy" id="1665"/>
    <lineage>
        <taxon>Bacteria</taxon>
        <taxon>Bacillati</taxon>
        <taxon>Actinomycetota</taxon>
        <taxon>Actinomycetes</taxon>
        <taxon>Micrococcales</taxon>
        <taxon>Micrococcaceae</taxon>
        <taxon>Arthrobacter</taxon>
    </lineage>
</organism>
<name>A0A328HDI4_ARTGO</name>
<evidence type="ECO:0000256" key="1">
    <source>
        <dbReference type="SAM" id="MobiDB-lite"/>
    </source>
</evidence>
<evidence type="ECO:0000313" key="3">
    <source>
        <dbReference type="EMBL" id="RAM36676.1"/>
    </source>
</evidence>
<feature type="compositionally biased region" description="Low complexity" evidence="1">
    <location>
        <begin position="31"/>
        <end position="44"/>
    </location>
</feature>
<reference evidence="3 4" key="1">
    <citation type="submission" date="2018-04" db="EMBL/GenBank/DDBJ databases">
        <title>Bacteria isolated from cave deposits of Manipur.</title>
        <authorList>
            <person name="Sahoo D."/>
            <person name="Sarangthem I."/>
            <person name="Nandeibam J."/>
        </authorList>
    </citation>
    <scope>NUCLEOTIDE SEQUENCE [LARGE SCALE GENOMIC DNA]</scope>
    <source>
        <strain evidence="4">mrc11</strain>
    </source>
</reference>
<keyword evidence="2" id="KW-0812">Transmembrane</keyword>
<feature type="region of interest" description="Disordered" evidence="1">
    <location>
        <begin position="29"/>
        <end position="200"/>
    </location>
</feature>
<gene>
    <name evidence="3" type="ORF">DBZ45_14470</name>
</gene>
<dbReference type="EMBL" id="QLNP01000089">
    <property type="protein sequence ID" value="RAM36676.1"/>
    <property type="molecule type" value="Genomic_DNA"/>
</dbReference>
<dbReference type="Proteomes" id="UP000249166">
    <property type="component" value="Unassembled WGS sequence"/>
</dbReference>
<dbReference type="AlphaFoldDB" id="A0A328HDI4"/>
<feature type="compositionally biased region" description="Pro residues" evidence="1">
    <location>
        <begin position="156"/>
        <end position="179"/>
    </location>
</feature>
<evidence type="ECO:0000313" key="4">
    <source>
        <dbReference type="Proteomes" id="UP000249166"/>
    </source>
</evidence>
<accession>A0A328HDI4</accession>
<sequence length="215" mass="23864">MFDLFFWIIILAVLIPMGMRMYRRSVQQRNQGPGLPGQYPGQFPNQFPHQDPDQFGNQPGSPFGGPFQGRPDNRPRDGYTQQDYFGGGLGFPQRGGKEELPPLNPPYPGQAYPEQQYPPYPNQPYPNQPGPGGTGAPAWQQGQVPYEDSPEYHANPPQPQQNPAPSTGPAPSAPPPPSAPQGFRARKLAELDQQYSEGQLSMEEYMARRNDIMNG</sequence>
<evidence type="ECO:0000256" key="2">
    <source>
        <dbReference type="SAM" id="Phobius"/>
    </source>
</evidence>
<feature type="compositionally biased region" description="Pro residues" evidence="1">
    <location>
        <begin position="116"/>
        <end position="129"/>
    </location>
</feature>
<proteinExistence type="predicted"/>
<evidence type="ECO:0008006" key="5">
    <source>
        <dbReference type="Google" id="ProtNLM"/>
    </source>
</evidence>
<keyword evidence="2" id="KW-1133">Transmembrane helix</keyword>
<comment type="caution">
    <text evidence="3">The sequence shown here is derived from an EMBL/GenBank/DDBJ whole genome shotgun (WGS) entry which is preliminary data.</text>
</comment>
<dbReference type="OrthoDB" id="4950326at2"/>
<protein>
    <recommendedName>
        <fullName evidence="5">SHOCT domain-containing protein</fullName>
    </recommendedName>
</protein>